<evidence type="ECO:0000256" key="2">
    <source>
        <dbReference type="ARBA" id="ARBA00022618"/>
    </source>
</evidence>
<comment type="catalytic activity">
    <reaction evidence="7 8">
        <text>O-phospho-L-tyrosyl-[protein] + H2O = L-tyrosyl-[protein] + phosphate</text>
        <dbReference type="Rhea" id="RHEA:10684"/>
        <dbReference type="Rhea" id="RHEA-COMP:10136"/>
        <dbReference type="Rhea" id="RHEA-COMP:20101"/>
        <dbReference type="ChEBI" id="CHEBI:15377"/>
        <dbReference type="ChEBI" id="CHEBI:43474"/>
        <dbReference type="ChEBI" id="CHEBI:46858"/>
        <dbReference type="ChEBI" id="CHEBI:61978"/>
        <dbReference type="EC" id="3.1.3.48"/>
    </reaction>
</comment>
<dbReference type="EMBL" id="MDYQ01000188">
    <property type="protein sequence ID" value="PRP79310.1"/>
    <property type="molecule type" value="Genomic_DNA"/>
</dbReference>
<dbReference type="AlphaFoldDB" id="A0A2P6N5S6"/>
<evidence type="ECO:0000256" key="8">
    <source>
        <dbReference type="RuleBase" id="RU368028"/>
    </source>
</evidence>
<keyword evidence="3 8" id="KW-0498">Mitosis</keyword>
<evidence type="ECO:0000256" key="9">
    <source>
        <dbReference type="SAM" id="MobiDB-lite"/>
    </source>
</evidence>
<evidence type="ECO:0000259" key="10">
    <source>
        <dbReference type="PROSITE" id="PS50206"/>
    </source>
</evidence>
<dbReference type="Proteomes" id="UP000241769">
    <property type="component" value="Unassembled WGS sequence"/>
</dbReference>
<sequence length="503" mass="56769">MDFGRTMPSEEHPKITITVDNLVEEQRSMPQPSPVSDRLGAFSNLGLNSPCASNQIMSPTRTEATSGRQRSASSCEPSTERGSGNLKRRLFVPISSKDTNQTLDPNRGNKRLSKGISCEDMSSLSAQIKESAPLCSQAATLRSSCSLLDMRSFTNSEEEDKENNDGVDIIPPTDVQLLPPRLNVVRSRSTTTVGRMRVSSPNRTNRKSRALTIRNTTMQSSPLLERKADSYNDLLSPNTANVFELRQSSPADLRHSTNSLSRSTNTPRSSQTVFNMLLETDPAHNFLIIDCRFEYEFSAGHIRDAVNVSTYETLENIFLQPIIQDSKRTIIIFHCEFSSKRGPNMCKYLRKRDRELHLDCYPELYYPEIYVMEGGYKKFFEEFKQVCEPMCYLPMDHHDYKKECLDGMKLARMGDCRPNPKRSVSCSNIHISPPTDNKSFRPALKDLSNISATPTQKTRLSTGLSASCANFPFIRTKKVNDVDVMKIDIPDDLSRDSLLLEKE</sequence>
<dbReference type="EC" id="3.1.3.48" evidence="8"/>
<gene>
    <name evidence="11" type="ORF">PROFUN_13004</name>
</gene>
<evidence type="ECO:0000313" key="11">
    <source>
        <dbReference type="EMBL" id="PRP79310.1"/>
    </source>
</evidence>
<dbReference type="GO" id="GO:0005634">
    <property type="term" value="C:nucleus"/>
    <property type="evidence" value="ECO:0007669"/>
    <property type="project" value="TreeGrafter"/>
</dbReference>
<evidence type="ECO:0000256" key="4">
    <source>
        <dbReference type="ARBA" id="ARBA00022801"/>
    </source>
</evidence>
<keyword evidence="12" id="KW-1185">Reference proteome</keyword>
<dbReference type="GO" id="GO:0051301">
    <property type="term" value="P:cell division"/>
    <property type="evidence" value="ECO:0007669"/>
    <property type="project" value="UniProtKB-UniRule"/>
</dbReference>
<evidence type="ECO:0000256" key="5">
    <source>
        <dbReference type="ARBA" id="ARBA00022912"/>
    </source>
</evidence>
<keyword evidence="6 8" id="KW-0131">Cell cycle</keyword>
<feature type="domain" description="Rhodanese" evidence="10">
    <location>
        <begin position="282"/>
        <end position="388"/>
    </location>
</feature>
<comment type="function">
    <text evidence="8">Tyrosine protein phosphatase which functions as a dosage-dependent inducer of mitotic progression.</text>
</comment>
<dbReference type="STRING" id="1890364.A0A2P6N5S6"/>
<dbReference type="SMART" id="SM00450">
    <property type="entry name" value="RHOD"/>
    <property type="match status" value="1"/>
</dbReference>
<evidence type="ECO:0000256" key="1">
    <source>
        <dbReference type="ARBA" id="ARBA00011065"/>
    </source>
</evidence>
<evidence type="ECO:0000256" key="7">
    <source>
        <dbReference type="ARBA" id="ARBA00051722"/>
    </source>
</evidence>
<dbReference type="GO" id="GO:0010971">
    <property type="term" value="P:positive regulation of G2/M transition of mitotic cell cycle"/>
    <property type="evidence" value="ECO:0007669"/>
    <property type="project" value="TreeGrafter"/>
</dbReference>
<dbReference type="InterPro" id="IPR036873">
    <property type="entry name" value="Rhodanese-like_dom_sf"/>
</dbReference>
<accession>A0A2P6N5S6</accession>
<keyword evidence="5 8" id="KW-0904">Protein phosphatase</keyword>
<keyword evidence="2 8" id="KW-0132">Cell division</keyword>
<dbReference type="GO" id="GO:0004725">
    <property type="term" value="F:protein tyrosine phosphatase activity"/>
    <property type="evidence" value="ECO:0007669"/>
    <property type="project" value="UniProtKB-UniRule"/>
</dbReference>
<comment type="caution">
    <text evidence="11">The sequence shown here is derived from an EMBL/GenBank/DDBJ whole genome shotgun (WGS) entry which is preliminary data.</text>
</comment>
<dbReference type="GO" id="GO:0005737">
    <property type="term" value="C:cytoplasm"/>
    <property type="evidence" value="ECO:0007669"/>
    <property type="project" value="TreeGrafter"/>
</dbReference>
<evidence type="ECO:0000313" key="12">
    <source>
        <dbReference type="Proteomes" id="UP000241769"/>
    </source>
</evidence>
<dbReference type="SUPFAM" id="SSF52821">
    <property type="entry name" value="Rhodanese/Cell cycle control phosphatase"/>
    <property type="match status" value="1"/>
</dbReference>
<dbReference type="PROSITE" id="PS50206">
    <property type="entry name" value="RHODANESE_3"/>
    <property type="match status" value="1"/>
</dbReference>
<feature type="region of interest" description="Disordered" evidence="9">
    <location>
        <begin position="50"/>
        <end position="115"/>
    </location>
</feature>
<feature type="region of interest" description="Disordered" evidence="9">
    <location>
        <begin position="154"/>
        <end position="173"/>
    </location>
</feature>
<dbReference type="PANTHER" id="PTHR10828">
    <property type="entry name" value="M-PHASE INDUCER PHOSPHATASE DUAL SPECIFICITY PHOSPHATASE CDC25"/>
    <property type="match status" value="1"/>
</dbReference>
<dbReference type="InterPro" id="IPR000751">
    <property type="entry name" value="MPI_Phosphatase"/>
</dbReference>
<dbReference type="CDD" id="cd01530">
    <property type="entry name" value="Cdc25"/>
    <property type="match status" value="1"/>
</dbReference>
<name>A0A2P6N5S6_9EUKA</name>
<comment type="similarity">
    <text evidence="1 8">Belongs to the MPI phosphatase family.</text>
</comment>
<dbReference type="InterPro" id="IPR001763">
    <property type="entry name" value="Rhodanese-like_dom"/>
</dbReference>
<dbReference type="FunFam" id="3.40.250.10:FF:000021">
    <property type="entry name" value="M-phase inducer phosphatase cdc-25.2"/>
    <property type="match status" value="1"/>
</dbReference>
<keyword evidence="4 8" id="KW-0378">Hydrolase</keyword>
<dbReference type="GO" id="GO:0110032">
    <property type="term" value="P:positive regulation of G2/MI transition of meiotic cell cycle"/>
    <property type="evidence" value="ECO:0007669"/>
    <property type="project" value="TreeGrafter"/>
</dbReference>
<evidence type="ECO:0000256" key="6">
    <source>
        <dbReference type="ARBA" id="ARBA00023306"/>
    </source>
</evidence>
<evidence type="ECO:0000256" key="3">
    <source>
        <dbReference type="ARBA" id="ARBA00022776"/>
    </source>
</evidence>
<dbReference type="Pfam" id="PF00581">
    <property type="entry name" value="Rhodanese"/>
    <property type="match status" value="1"/>
</dbReference>
<organism evidence="11 12">
    <name type="scientific">Planoprotostelium fungivorum</name>
    <dbReference type="NCBI Taxonomy" id="1890364"/>
    <lineage>
        <taxon>Eukaryota</taxon>
        <taxon>Amoebozoa</taxon>
        <taxon>Evosea</taxon>
        <taxon>Variosea</taxon>
        <taxon>Cavosteliida</taxon>
        <taxon>Cavosteliaceae</taxon>
        <taxon>Planoprotostelium</taxon>
    </lineage>
</organism>
<dbReference type="PRINTS" id="PR00716">
    <property type="entry name" value="MPIPHPHTASE"/>
</dbReference>
<reference evidence="11 12" key="1">
    <citation type="journal article" date="2018" name="Genome Biol. Evol.">
        <title>Multiple Roots of Fruiting Body Formation in Amoebozoa.</title>
        <authorList>
            <person name="Hillmann F."/>
            <person name="Forbes G."/>
            <person name="Novohradska S."/>
            <person name="Ferling I."/>
            <person name="Riege K."/>
            <person name="Groth M."/>
            <person name="Westermann M."/>
            <person name="Marz M."/>
            <person name="Spaller T."/>
            <person name="Winckler T."/>
            <person name="Schaap P."/>
            <person name="Glockner G."/>
        </authorList>
    </citation>
    <scope>NUCLEOTIDE SEQUENCE [LARGE SCALE GENOMIC DNA]</scope>
    <source>
        <strain evidence="11 12">Jena</strain>
    </source>
</reference>
<dbReference type="InParanoid" id="A0A2P6N5S6"/>
<feature type="compositionally biased region" description="Polar residues" evidence="9">
    <location>
        <begin position="50"/>
        <end position="82"/>
    </location>
</feature>
<protein>
    <recommendedName>
        <fullName evidence="8">M-phase inducer phosphatase</fullName>
        <ecNumber evidence="8">3.1.3.48</ecNumber>
    </recommendedName>
</protein>
<dbReference type="PANTHER" id="PTHR10828:SF17">
    <property type="entry name" value="PROTEIN-TYROSINE-PHOSPHATASE"/>
    <property type="match status" value="1"/>
</dbReference>
<dbReference type="Gene3D" id="3.40.250.10">
    <property type="entry name" value="Rhodanese-like domain"/>
    <property type="match status" value="1"/>
</dbReference>
<proteinExistence type="inferred from homology"/>
<dbReference type="GO" id="GO:0000086">
    <property type="term" value="P:G2/M transition of mitotic cell cycle"/>
    <property type="evidence" value="ECO:0007669"/>
    <property type="project" value="TreeGrafter"/>
</dbReference>
<dbReference type="OrthoDB" id="26523at2759"/>